<evidence type="ECO:0000256" key="1">
    <source>
        <dbReference type="SAM" id="MobiDB-lite"/>
    </source>
</evidence>
<evidence type="ECO:0000313" key="3">
    <source>
        <dbReference type="EMBL" id="AEG59317.1"/>
    </source>
</evidence>
<reference evidence="4" key="1">
    <citation type="submission" date="2011-05" db="EMBL/GenBank/DDBJ databases">
        <title>Complete sequence of Desulfotomaculum ruminis DSM 2154.</title>
        <authorList>
            <person name="Lucas S."/>
            <person name="Copeland A."/>
            <person name="Lapidus A."/>
            <person name="Cheng J.-F."/>
            <person name="Goodwin L."/>
            <person name="Pitluck S."/>
            <person name="Lu M."/>
            <person name="Detter J.C."/>
            <person name="Han C."/>
            <person name="Tapia R."/>
            <person name="Land M."/>
            <person name="Hauser L."/>
            <person name="Kyrpides N."/>
            <person name="Ivanova N."/>
            <person name="Mikhailova N."/>
            <person name="Pagani I."/>
            <person name="Stams A.J.M."/>
            <person name="Plugge C.M."/>
            <person name="Muyzer G."/>
            <person name="Kuever J."/>
            <person name="Parshina S.N."/>
            <person name="Ivanova A.E."/>
            <person name="Nazina T.N."/>
            <person name="Brambilla E."/>
            <person name="Spring S."/>
            <person name="Klenk H.-P."/>
            <person name="Woyke T."/>
        </authorList>
    </citation>
    <scope>NUCLEOTIDE SEQUENCE [LARGE SCALE GENOMIC DNA]</scope>
    <source>
        <strain evidence="4">ATCC 23193 / DSM 2154 / NCIB 8452 / DL</strain>
    </source>
</reference>
<keyword evidence="2" id="KW-0472">Membrane</keyword>
<feature type="compositionally biased region" description="Polar residues" evidence="1">
    <location>
        <begin position="94"/>
        <end position="109"/>
    </location>
</feature>
<accession>F6DL96</accession>
<keyword evidence="2" id="KW-1133">Transmembrane helix</keyword>
<dbReference type="HOGENOM" id="CLU_1774412_0_0_9"/>
<proteinExistence type="predicted"/>
<dbReference type="STRING" id="696281.Desru_1042"/>
<gene>
    <name evidence="3" type="ordered locus">Desru_1042</name>
</gene>
<feature type="transmembrane region" description="Helical" evidence="2">
    <location>
        <begin position="12"/>
        <end position="32"/>
    </location>
</feature>
<name>F6DL96_DESRL</name>
<keyword evidence="4" id="KW-1185">Reference proteome</keyword>
<evidence type="ECO:0008006" key="5">
    <source>
        <dbReference type="Google" id="ProtNLM"/>
    </source>
</evidence>
<sequence length="146" mass="15521">MRWLVARPLQTLSPLGLVAVGTVVGIVGVPALKKTARGIAVMTVRGALAINDVMKGTRNSVSQGFNDIMQEVRSNSDEVTPSSRTVFQPVEGGNFTTPPSHAGRTTQDVAETHPVGNEMKNSLSKNRAKPIASKTKSKKANEEGLK</sequence>
<dbReference type="Proteomes" id="UP000009234">
    <property type="component" value="Chromosome"/>
</dbReference>
<organism evidence="3 4">
    <name type="scientific">Desulforamulus ruminis (strain ATCC 23193 / DSM 2154 / NCIMB 8452 / DL)</name>
    <name type="common">Desulfotomaculum ruminis</name>
    <dbReference type="NCBI Taxonomy" id="696281"/>
    <lineage>
        <taxon>Bacteria</taxon>
        <taxon>Bacillati</taxon>
        <taxon>Bacillota</taxon>
        <taxon>Clostridia</taxon>
        <taxon>Eubacteriales</taxon>
        <taxon>Peptococcaceae</taxon>
        <taxon>Desulforamulus</taxon>
    </lineage>
</organism>
<feature type="compositionally biased region" description="Polar residues" evidence="1">
    <location>
        <begin position="77"/>
        <end position="86"/>
    </location>
</feature>
<dbReference type="EMBL" id="CP002780">
    <property type="protein sequence ID" value="AEG59317.1"/>
    <property type="molecule type" value="Genomic_DNA"/>
</dbReference>
<evidence type="ECO:0000256" key="2">
    <source>
        <dbReference type="SAM" id="Phobius"/>
    </source>
</evidence>
<dbReference type="RefSeq" id="WP_013841088.1">
    <property type="nucleotide sequence ID" value="NC_015589.1"/>
</dbReference>
<dbReference type="KEGG" id="dru:Desru_1042"/>
<keyword evidence="2" id="KW-0812">Transmembrane</keyword>
<dbReference type="AlphaFoldDB" id="F6DL96"/>
<reference evidence="3 4" key="2">
    <citation type="journal article" date="2012" name="Stand. Genomic Sci.">
        <title>Complete genome sequence of the sulfate-reducing firmicute Desulfotomaculum ruminis type strain (DL(T)).</title>
        <authorList>
            <person name="Spring S."/>
            <person name="Visser M."/>
            <person name="Lu M."/>
            <person name="Copeland A."/>
            <person name="Lapidus A."/>
            <person name="Lucas S."/>
            <person name="Cheng J.F."/>
            <person name="Han C."/>
            <person name="Tapia R."/>
            <person name="Goodwin L.A."/>
            <person name="Pitluck S."/>
            <person name="Ivanova N."/>
            <person name="Land M."/>
            <person name="Hauser L."/>
            <person name="Larimer F."/>
            <person name="Rohde M."/>
            <person name="Goker M."/>
            <person name="Detter J.C."/>
            <person name="Kyrpides N.C."/>
            <person name="Woyke T."/>
            <person name="Schaap P.J."/>
            <person name="Plugge C.M."/>
            <person name="Muyzer G."/>
            <person name="Kuever J."/>
            <person name="Pereira I.A."/>
            <person name="Parshina S.N."/>
            <person name="Bernier-Latmani R."/>
            <person name="Stams A.J."/>
            <person name="Klenk H.P."/>
        </authorList>
    </citation>
    <scope>NUCLEOTIDE SEQUENCE [LARGE SCALE GENOMIC DNA]</scope>
    <source>
        <strain evidence="4">ATCC 23193 / DSM 2154 / NCIB 8452 / DL</strain>
    </source>
</reference>
<protein>
    <recommendedName>
        <fullName evidence="5">DUF5132 domain-containing protein</fullName>
    </recommendedName>
</protein>
<evidence type="ECO:0000313" key="4">
    <source>
        <dbReference type="Proteomes" id="UP000009234"/>
    </source>
</evidence>
<feature type="region of interest" description="Disordered" evidence="1">
    <location>
        <begin position="73"/>
        <end position="146"/>
    </location>
</feature>